<name>A0A2S9XLF7_9BACT</name>
<protein>
    <submittedName>
        <fullName evidence="2">Uncharacterized protein</fullName>
    </submittedName>
</protein>
<evidence type="ECO:0000313" key="2">
    <source>
        <dbReference type="EMBL" id="PRP93677.1"/>
    </source>
</evidence>
<dbReference type="AlphaFoldDB" id="A0A2S9XLF7"/>
<gene>
    <name evidence="2" type="ORF">ENSA7_81050</name>
</gene>
<feature type="transmembrane region" description="Helical" evidence="1">
    <location>
        <begin position="54"/>
        <end position="74"/>
    </location>
</feature>
<comment type="caution">
    <text evidence="2">The sequence shown here is derived from an EMBL/GenBank/DDBJ whole genome shotgun (WGS) entry which is preliminary data.</text>
</comment>
<sequence>MSPPKVGDPVSARHGLTITARASRVDHGEVEFELALGVILLFIAVDLREAKGTAACFATLTLGVLVALGVMGLWPLKMNFFNLVVMPAVVGLGLDAS</sequence>
<feature type="transmembrane region" description="Helical" evidence="1">
    <location>
        <begin position="30"/>
        <end position="47"/>
    </location>
</feature>
<proteinExistence type="predicted"/>
<reference evidence="2 3" key="1">
    <citation type="submission" date="2018-03" db="EMBL/GenBank/DDBJ databases">
        <title>Draft Genome Sequences of the Obligatory Marine Myxobacteria Enhygromyxa salina SWB007.</title>
        <authorList>
            <person name="Poehlein A."/>
            <person name="Moghaddam J.A."/>
            <person name="Harms H."/>
            <person name="Alanjari M."/>
            <person name="Koenig G.M."/>
            <person name="Daniel R."/>
            <person name="Schaeberle T.F."/>
        </authorList>
    </citation>
    <scope>NUCLEOTIDE SEQUENCE [LARGE SCALE GENOMIC DNA]</scope>
    <source>
        <strain evidence="2 3">SWB007</strain>
    </source>
</reference>
<dbReference type="SUPFAM" id="SSF82866">
    <property type="entry name" value="Multidrug efflux transporter AcrB transmembrane domain"/>
    <property type="match status" value="1"/>
</dbReference>
<evidence type="ECO:0000256" key="1">
    <source>
        <dbReference type="SAM" id="Phobius"/>
    </source>
</evidence>
<dbReference type="Gene3D" id="1.20.1640.10">
    <property type="entry name" value="Multidrug efflux transporter AcrB transmembrane domain"/>
    <property type="match status" value="1"/>
</dbReference>
<dbReference type="Proteomes" id="UP000238823">
    <property type="component" value="Unassembled WGS sequence"/>
</dbReference>
<evidence type="ECO:0000313" key="3">
    <source>
        <dbReference type="Proteomes" id="UP000238823"/>
    </source>
</evidence>
<organism evidence="2 3">
    <name type="scientific">Enhygromyxa salina</name>
    <dbReference type="NCBI Taxonomy" id="215803"/>
    <lineage>
        <taxon>Bacteria</taxon>
        <taxon>Pseudomonadati</taxon>
        <taxon>Myxococcota</taxon>
        <taxon>Polyangia</taxon>
        <taxon>Nannocystales</taxon>
        <taxon>Nannocystaceae</taxon>
        <taxon>Enhygromyxa</taxon>
    </lineage>
</organism>
<dbReference type="EMBL" id="PVNL01000147">
    <property type="protein sequence ID" value="PRP93677.1"/>
    <property type="molecule type" value="Genomic_DNA"/>
</dbReference>
<keyword evidence="1" id="KW-1133">Transmembrane helix</keyword>
<keyword evidence="1" id="KW-0812">Transmembrane</keyword>
<keyword evidence="1" id="KW-0472">Membrane</keyword>
<accession>A0A2S9XLF7</accession>